<reference evidence="1 2" key="1">
    <citation type="journal article" date="2024" name="J Genomics">
        <title>Draft genome sequencing and assembly of Favolaschia claudopus CIRM-BRFM 2984 isolated from oak limbs.</title>
        <authorList>
            <person name="Navarro D."/>
            <person name="Drula E."/>
            <person name="Chaduli D."/>
            <person name="Cazenave R."/>
            <person name="Ahrendt S."/>
            <person name="Wang J."/>
            <person name="Lipzen A."/>
            <person name="Daum C."/>
            <person name="Barry K."/>
            <person name="Grigoriev I.V."/>
            <person name="Favel A."/>
            <person name="Rosso M.N."/>
            <person name="Martin F."/>
        </authorList>
    </citation>
    <scope>NUCLEOTIDE SEQUENCE [LARGE SCALE GENOMIC DNA]</scope>
    <source>
        <strain evidence="1 2">CIRM-BRFM 2984</strain>
    </source>
</reference>
<dbReference type="EMBL" id="JAWWNJ010000110">
    <property type="protein sequence ID" value="KAK6992424.1"/>
    <property type="molecule type" value="Genomic_DNA"/>
</dbReference>
<protein>
    <submittedName>
        <fullName evidence="1">Uncharacterized protein</fullName>
    </submittedName>
</protein>
<keyword evidence="2" id="KW-1185">Reference proteome</keyword>
<sequence>MLGAGYNQGHTNRSRSATLLALGQPPSPPGFLPSFARKALVSSPCVCADVVWPSSFESTTSKSRRMVAHPHHHRLSLVAIRPPPSPQQLDALWYHEGESFTLALVGDWLPPRELYCYLCVESQGRGRPVDDSLSTNSPETPCAPLEIVDAA</sequence>
<comment type="caution">
    <text evidence="1">The sequence shown here is derived from an EMBL/GenBank/DDBJ whole genome shotgun (WGS) entry which is preliminary data.</text>
</comment>
<dbReference type="Proteomes" id="UP001362999">
    <property type="component" value="Unassembled WGS sequence"/>
</dbReference>
<evidence type="ECO:0000313" key="2">
    <source>
        <dbReference type="Proteomes" id="UP001362999"/>
    </source>
</evidence>
<organism evidence="1 2">
    <name type="scientific">Favolaschia claudopus</name>
    <dbReference type="NCBI Taxonomy" id="2862362"/>
    <lineage>
        <taxon>Eukaryota</taxon>
        <taxon>Fungi</taxon>
        <taxon>Dikarya</taxon>
        <taxon>Basidiomycota</taxon>
        <taxon>Agaricomycotina</taxon>
        <taxon>Agaricomycetes</taxon>
        <taxon>Agaricomycetidae</taxon>
        <taxon>Agaricales</taxon>
        <taxon>Marasmiineae</taxon>
        <taxon>Mycenaceae</taxon>
        <taxon>Favolaschia</taxon>
    </lineage>
</organism>
<accession>A0AAV9ZUD9</accession>
<gene>
    <name evidence="1" type="ORF">R3P38DRAFT_2802524</name>
</gene>
<evidence type="ECO:0000313" key="1">
    <source>
        <dbReference type="EMBL" id="KAK6992424.1"/>
    </source>
</evidence>
<proteinExistence type="predicted"/>
<name>A0AAV9ZUD9_9AGAR</name>
<dbReference type="AlphaFoldDB" id="A0AAV9ZUD9"/>